<dbReference type="AlphaFoldDB" id="A0AAD9SPZ2"/>
<feature type="compositionally biased region" description="Basic and acidic residues" evidence="1">
    <location>
        <begin position="7"/>
        <end position="18"/>
    </location>
</feature>
<feature type="compositionally biased region" description="Low complexity" evidence="1">
    <location>
        <begin position="150"/>
        <end position="178"/>
    </location>
</feature>
<feature type="region of interest" description="Disordered" evidence="1">
    <location>
        <begin position="1"/>
        <end position="220"/>
    </location>
</feature>
<organism evidence="2 3">
    <name type="scientific">Phomopsis amygdali</name>
    <name type="common">Fusicoccum amygdali</name>
    <dbReference type="NCBI Taxonomy" id="1214568"/>
    <lineage>
        <taxon>Eukaryota</taxon>
        <taxon>Fungi</taxon>
        <taxon>Dikarya</taxon>
        <taxon>Ascomycota</taxon>
        <taxon>Pezizomycotina</taxon>
        <taxon>Sordariomycetes</taxon>
        <taxon>Sordariomycetidae</taxon>
        <taxon>Diaporthales</taxon>
        <taxon>Diaporthaceae</taxon>
        <taxon>Diaporthe</taxon>
    </lineage>
</organism>
<sequence length="694" mass="77123">METPRIPIDRLCGKHNNEEGEEVFPKRQRRVQSHLKSLDGREHVPRIRGGMSRPRPPPLGPAPNRATRNPIIISDSDGDGDETLPSHQNRILDSDEDDEDRGRRSNQNQPPQSSSIPPIQSTNTLQTGTAPSNQTTGIQTPFGNKGSAGSQTTPTNSNQPTQQATGTPQRQVQRAQQQPTPPTTGPSTQKGRAGRGTSNLSGLKSTTTTNTGPTTQTVSTSDEAEIIRLFGRLQEMVATWVEECLPDTFPPDFQIQRPETYWELCGWCEPLTLGNRMLSNASYAKYVYEAWVWRYLYQEIFKFDSLTWAGNDVRVDRGGAGGRAARITRNFVARLFDPTLPQLTPDLYSSGIDKRRMMTDIIRNSYVTQERYQKITGWLITEMLVAFYPYFSDAYLPIDQPQNIEVLIRDTKSIILKARELDILMRRADHVYDLFLGTEGHVCQIRGVPSSSMQRYEVMGNSLGSPTYLDDDSVVGLIVVPGLSKFTIASNNVVNKAVVQHARVFERNDLDDGRRNTSSEDEADTEQSQLTTINPDVANLVNHATQIIGTSDADGTSLALAAVTAHNPADALNLLAASSAIANIRNDTANHNASEAKILANLAESGLRDSDVTYDKRFKRYDDELEKKATVEELNKKATLEELQQLKGRVTLLEGLLCRVLSMMQNGNADATEVRFPAVWKTWTVGQMLRHLGI</sequence>
<feature type="compositionally biased region" description="Basic and acidic residues" evidence="1">
    <location>
        <begin position="36"/>
        <end position="45"/>
    </location>
</feature>
<reference evidence="2" key="1">
    <citation type="submission" date="2023-06" db="EMBL/GenBank/DDBJ databases">
        <authorList>
            <person name="Noh H."/>
        </authorList>
    </citation>
    <scope>NUCLEOTIDE SEQUENCE</scope>
    <source>
        <strain evidence="2">DUCC20226</strain>
    </source>
</reference>
<feature type="compositionally biased region" description="Basic and acidic residues" evidence="1">
    <location>
        <begin position="509"/>
        <end position="518"/>
    </location>
</feature>
<accession>A0AAD9SPZ2</accession>
<keyword evidence="3" id="KW-1185">Reference proteome</keyword>
<feature type="region of interest" description="Disordered" evidence="1">
    <location>
        <begin position="509"/>
        <end position="530"/>
    </location>
</feature>
<evidence type="ECO:0000313" key="3">
    <source>
        <dbReference type="Proteomes" id="UP001265746"/>
    </source>
</evidence>
<evidence type="ECO:0000313" key="2">
    <source>
        <dbReference type="EMBL" id="KAK2614260.1"/>
    </source>
</evidence>
<dbReference type="EMBL" id="JAUJFL010000001">
    <property type="protein sequence ID" value="KAK2614260.1"/>
    <property type="molecule type" value="Genomic_DNA"/>
</dbReference>
<protein>
    <submittedName>
        <fullName evidence="2">Uncharacterized protein</fullName>
    </submittedName>
</protein>
<comment type="caution">
    <text evidence="2">The sequence shown here is derived from an EMBL/GenBank/DDBJ whole genome shotgun (WGS) entry which is preliminary data.</text>
</comment>
<proteinExistence type="predicted"/>
<dbReference type="Proteomes" id="UP001265746">
    <property type="component" value="Unassembled WGS sequence"/>
</dbReference>
<evidence type="ECO:0000256" key="1">
    <source>
        <dbReference type="SAM" id="MobiDB-lite"/>
    </source>
</evidence>
<gene>
    <name evidence="2" type="ORF">N8I77_001106</name>
</gene>
<name>A0AAD9SPZ2_PHOAM</name>
<feature type="compositionally biased region" description="Low complexity" evidence="1">
    <location>
        <begin position="105"/>
        <end position="121"/>
    </location>
</feature>
<feature type="compositionally biased region" description="Polar residues" evidence="1">
    <location>
        <begin position="122"/>
        <end position="142"/>
    </location>
</feature>
<feature type="compositionally biased region" description="Low complexity" evidence="1">
    <location>
        <begin position="197"/>
        <end position="220"/>
    </location>
</feature>